<evidence type="ECO:0000313" key="4">
    <source>
        <dbReference type="EMBL" id="CAH8247554.1"/>
    </source>
</evidence>
<evidence type="ECO:0000256" key="1">
    <source>
        <dbReference type="ARBA" id="ARBA00022737"/>
    </source>
</evidence>
<dbReference type="EMBL" id="CALYLO010000007">
    <property type="protein sequence ID" value="CAH8247554.1"/>
    <property type="molecule type" value="Genomic_DNA"/>
</dbReference>
<keyword evidence="2 3" id="KW-0040">ANK repeat</keyword>
<dbReference type="PROSITE" id="PS50088">
    <property type="entry name" value="ANK_REPEAT"/>
    <property type="match status" value="2"/>
</dbReference>
<organism evidence="4 5">
    <name type="scientific">Paenibacillus melissococcoides</name>
    <dbReference type="NCBI Taxonomy" id="2912268"/>
    <lineage>
        <taxon>Bacteria</taxon>
        <taxon>Bacillati</taxon>
        <taxon>Bacillota</taxon>
        <taxon>Bacilli</taxon>
        <taxon>Bacillales</taxon>
        <taxon>Paenibacillaceae</taxon>
        <taxon>Paenibacillus</taxon>
    </lineage>
</organism>
<dbReference type="PANTHER" id="PTHR24171">
    <property type="entry name" value="ANKYRIN REPEAT DOMAIN-CONTAINING PROTEIN 39-RELATED"/>
    <property type="match status" value="1"/>
</dbReference>
<sequence>MNNRLIEAAGRGQTDTVLALIREGADINAADASGRTGILAAVHGRHAGTVRTLIELGADPHIADKDGVTPSEHAAKRG</sequence>
<feature type="repeat" description="ANK" evidence="3">
    <location>
        <begin position="1"/>
        <end position="32"/>
    </location>
</feature>
<name>A0ABN8U8R1_9BACL</name>
<evidence type="ECO:0000313" key="5">
    <source>
        <dbReference type="Proteomes" id="UP001154322"/>
    </source>
</evidence>
<dbReference type="Proteomes" id="UP001154322">
    <property type="component" value="Unassembled WGS sequence"/>
</dbReference>
<evidence type="ECO:0000256" key="3">
    <source>
        <dbReference type="PROSITE-ProRule" id="PRU00023"/>
    </source>
</evidence>
<keyword evidence="5" id="KW-1185">Reference proteome</keyword>
<protein>
    <submittedName>
        <fullName evidence="4">Ankyrin repeat domain-containing protein</fullName>
    </submittedName>
</protein>
<dbReference type="Pfam" id="PF12796">
    <property type="entry name" value="Ank_2"/>
    <property type="match status" value="1"/>
</dbReference>
<proteinExistence type="predicted"/>
<evidence type="ECO:0000256" key="2">
    <source>
        <dbReference type="ARBA" id="ARBA00023043"/>
    </source>
</evidence>
<dbReference type="SUPFAM" id="SSF48403">
    <property type="entry name" value="Ankyrin repeat"/>
    <property type="match status" value="1"/>
</dbReference>
<feature type="repeat" description="ANK" evidence="3">
    <location>
        <begin position="33"/>
        <end position="65"/>
    </location>
</feature>
<keyword evidence="1" id="KW-0677">Repeat</keyword>
<dbReference type="Gene3D" id="1.25.40.20">
    <property type="entry name" value="Ankyrin repeat-containing domain"/>
    <property type="match status" value="1"/>
</dbReference>
<reference evidence="4" key="1">
    <citation type="submission" date="2022-06" db="EMBL/GenBank/DDBJ databases">
        <authorList>
            <person name="Dietemann V."/>
            <person name="Ory F."/>
            <person name="Dainat B."/>
            <person name="Oberhansli S."/>
        </authorList>
    </citation>
    <scope>NUCLEOTIDE SEQUENCE</scope>
    <source>
        <strain evidence="4">Ena-SAMPLE-TAB-26-04-2022-14:26:32:270-5432</strain>
    </source>
</reference>
<dbReference type="InterPro" id="IPR036770">
    <property type="entry name" value="Ankyrin_rpt-contain_sf"/>
</dbReference>
<dbReference type="RefSeq" id="WP_213429459.1">
    <property type="nucleotide sequence ID" value="NZ_AP031286.1"/>
</dbReference>
<gene>
    <name evidence="4" type="ORF">WJ0W_004803</name>
</gene>
<comment type="caution">
    <text evidence="4">The sequence shown here is derived from an EMBL/GenBank/DDBJ whole genome shotgun (WGS) entry which is preliminary data.</text>
</comment>
<dbReference type="InterPro" id="IPR002110">
    <property type="entry name" value="Ankyrin_rpt"/>
</dbReference>
<accession>A0ABN8U8R1</accession>